<evidence type="ECO:0000313" key="2">
    <source>
        <dbReference type="Proteomes" id="UP000004001"/>
    </source>
</evidence>
<reference evidence="1 2" key="1">
    <citation type="submission" date="2009-12" db="EMBL/GenBank/DDBJ databases">
        <title>Genome Sequence of Prevotella timonensis CRIS 5C-B1.</title>
        <authorList>
            <person name="Durkin A.S."/>
            <person name="Madupu R."/>
            <person name="Torralba M."/>
            <person name="Methe B."/>
            <person name="Sutton G."/>
            <person name="Strausberg R.L."/>
            <person name="Nelson K.E."/>
        </authorList>
    </citation>
    <scope>NUCLEOTIDE SEQUENCE [LARGE SCALE GENOMIC DNA]</scope>
    <source>
        <strain evidence="1 2">CRIS 5C-B1</strain>
    </source>
</reference>
<proteinExistence type="predicted"/>
<name>D1W179_9BACT</name>
<comment type="caution">
    <text evidence="1">The sequence shown here is derived from an EMBL/GenBank/DDBJ whole genome shotgun (WGS) entry which is preliminary data.</text>
</comment>
<evidence type="ECO:0000313" key="1">
    <source>
        <dbReference type="EMBL" id="EFA96885.1"/>
    </source>
</evidence>
<dbReference type="EMBL" id="ADEF01000055">
    <property type="protein sequence ID" value="EFA96885.1"/>
    <property type="molecule type" value="Genomic_DNA"/>
</dbReference>
<organism evidence="1 2">
    <name type="scientific">Hoylesella timonensis CRIS 5C-B1</name>
    <dbReference type="NCBI Taxonomy" id="679189"/>
    <lineage>
        <taxon>Bacteria</taxon>
        <taxon>Pseudomonadati</taxon>
        <taxon>Bacteroidota</taxon>
        <taxon>Bacteroidia</taxon>
        <taxon>Bacteroidales</taxon>
        <taxon>Prevotellaceae</taxon>
        <taxon>Hoylesella</taxon>
    </lineage>
</organism>
<accession>D1W179</accession>
<gene>
    <name evidence="1" type="ORF">HMPREF9019_0853</name>
</gene>
<dbReference type="AlphaFoldDB" id="D1W179"/>
<protein>
    <submittedName>
        <fullName evidence="1">Uncharacterized protein</fullName>
    </submittedName>
</protein>
<sequence length="39" mass="4162">MITSEDGLKAEQKYSPGNCGATLVMGKDGLKAQWEYSPG</sequence>
<dbReference type="Proteomes" id="UP000004001">
    <property type="component" value="Unassembled WGS sequence"/>
</dbReference>
<keyword evidence="2" id="KW-1185">Reference proteome</keyword>